<dbReference type="EMBL" id="CP091430">
    <property type="protein sequence ID" value="UVI29614.1"/>
    <property type="molecule type" value="Genomic_DNA"/>
</dbReference>
<protein>
    <submittedName>
        <fullName evidence="1">Uncharacterized protein</fullName>
    </submittedName>
</protein>
<keyword evidence="2" id="KW-1185">Reference proteome</keyword>
<accession>A0ABY5S7C5</accession>
<dbReference type="Proteomes" id="UP001057877">
    <property type="component" value="Chromosome"/>
</dbReference>
<evidence type="ECO:0000313" key="1">
    <source>
        <dbReference type="EMBL" id="UVI29614.1"/>
    </source>
</evidence>
<dbReference type="RefSeq" id="WP_258385703.1">
    <property type="nucleotide sequence ID" value="NZ_CP091430.1"/>
</dbReference>
<sequence>MPARIPLRPAGGTCGGYSVRLSALPCGLAAAGSVRGSRQQGCWTSLQAMGAIAAGQALHTWDSRPTRGFRLWSGKG</sequence>
<gene>
    <name evidence="1" type="ORF">L1F29_30065</name>
</gene>
<proteinExistence type="predicted"/>
<organism evidence="1 2">
    <name type="scientific">Paenibacillus spongiae</name>
    <dbReference type="NCBI Taxonomy" id="2909671"/>
    <lineage>
        <taxon>Bacteria</taxon>
        <taxon>Bacillati</taxon>
        <taxon>Bacillota</taxon>
        <taxon>Bacilli</taxon>
        <taxon>Bacillales</taxon>
        <taxon>Paenibacillaceae</taxon>
        <taxon>Paenibacillus</taxon>
    </lineage>
</organism>
<reference evidence="1" key="1">
    <citation type="submission" date="2022-01" db="EMBL/GenBank/DDBJ databases">
        <title>Paenibacillus spongiae sp. nov., isolated from marine sponge.</title>
        <authorList>
            <person name="Li Z."/>
            <person name="Zhang M."/>
        </authorList>
    </citation>
    <scope>NUCLEOTIDE SEQUENCE</scope>
    <source>
        <strain evidence="1">PHS-Z3</strain>
    </source>
</reference>
<name>A0ABY5S7C5_9BACL</name>
<evidence type="ECO:0000313" key="2">
    <source>
        <dbReference type="Proteomes" id="UP001057877"/>
    </source>
</evidence>